<dbReference type="RefSeq" id="WP_120316046.1">
    <property type="nucleotide sequence ID" value="NZ_BONH01000001.1"/>
</dbReference>
<organism evidence="3 4">
    <name type="scientific">Catellatospora citrea</name>
    <dbReference type="NCBI Taxonomy" id="53366"/>
    <lineage>
        <taxon>Bacteria</taxon>
        <taxon>Bacillati</taxon>
        <taxon>Actinomycetota</taxon>
        <taxon>Actinomycetes</taxon>
        <taxon>Micromonosporales</taxon>
        <taxon>Micromonosporaceae</taxon>
        <taxon>Catellatospora</taxon>
    </lineage>
</organism>
<reference evidence="3 4" key="1">
    <citation type="submission" date="2021-01" db="EMBL/GenBank/DDBJ databases">
        <title>Whole genome shotgun sequence of Catellatospora citrea NBRC 14495.</title>
        <authorList>
            <person name="Komaki H."/>
            <person name="Tamura T."/>
        </authorList>
    </citation>
    <scope>NUCLEOTIDE SEQUENCE [LARGE SCALE GENOMIC DNA]</scope>
    <source>
        <strain evidence="3 4">NBRC 14495</strain>
    </source>
</reference>
<keyword evidence="2" id="KW-1133">Transmembrane helix</keyword>
<feature type="transmembrane region" description="Helical" evidence="2">
    <location>
        <begin position="6"/>
        <end position="27"/>
    </location>
</feature>
<keyword evidence="2" id="KW-0812">Transmembrane</keyword>
<gene>
    <name evidence="3" type="ORF">Cci01nite_02720</name>
</gene>
<protein>
    <submittedName>
        <fullName evidence="3">Uncharacterized protein</fullName>
    </submittedName>
</protein>
<name>A0A8J3KE76_9ACTN</name>
<sequence>MTLSTTFISLYTAAVAAVSFSATLFLMRDRLSLVEEAKLILDRVDDADEQWWGVEDGPQPARRRAVVAFWRRALDRRRSDGSRRRPAGPTGDPATATRPTAIGQAAAVGAAPAVRRPEADPEVTAYIDVVPPYPAVDYHGRHTATGAYPQVPSTRQAYP</sequence>
<keyword evidence="4" id="KW-1185">Reference proteome</keyword>
<dbReference type="AlphaFoldDB" id="A0A8J3KE76"/>
<feature type="region of interest" description="Disordered" evidence="1">
    <location>
        <begin position="76"/>
        <end position="119"/>
    </location>
</feature>
<evidence type="ECO:0000256" key="2">
    <source>
        <dbReference type="SAM" id="Phobius"/>
    </source>
</evidence>
<proteinExistence type="predicted"/>
<feature type="compositionally biased region" description="Low complexity" evidence="1">
    <location>
        <begin position="101"/>
        <end position="114"/>
    </location>
</feature>
<accession>A0A8J3KE76</accession>
<dbReference type="EMBL" id="BONH01000001">
    <property type="protein sequence ID" value="GIF95178.1"/>
    <property type="molecule type" value="Genomic_DNA"/>
</dbReference>
<evidence type="ECO:0000313" key="3">
    <source>
        <dbReference type="EMBL" id="GIF95178.1"/>
    </source>
</evidence>
<evidence type="ECO:0000313" key="4">
    <source>
        <dbReference type="Proteomes" id="UP000659904"/>
    </source>
</evidence>
<comment type="caution">
    <text evidence="3">The sequence shown here is derived from an EMBL/GenBank/DDBJ whole genome shotgun (WGS) entry which is preliminary data.</text>
</comment>
<evidence type="ECO:0000256" key="1">
    <source>
        <dbReference type="SAM" id="MobiDB-lite"/>
    </source>
</evidence>
<dbReference type="Proteomes" id="UP000659904">
    <property type="component" value="Unassembled WGS sequence"/>
</dbReference>
<keyword evidence="2" id="KW-0472">Membrane</keyword>
<feature type="region of interest" description="Disordered" evidence="1">
    <location>
        <begin position="138"/>
        <end position="159"/>
    </location>
</feature>